<dbReference type="AlphaFoldDB" id="A0A485LSI5"/>
<gene>
    <name evidence="4" type="primary">Aste57867_24654</name>
    <name evidence="3" type="ORF">As57867_024576</name>
    <name evidence="4" type="ORF">ASTE57867_24654</name>
</gene>
<evidence type="ECO:0000313" key="4">
    <source>
        <dbReference type="EMBL" id="VFU01291.1"/>
    </source>
</evidence>
<dbReference type="EMBL" id="CAADRA010007460">
    <property type="protein sequence ID" value="VFU01291.1"/>
    <property type="molecule type" value="Genomic_DNA"/>
</dbReference>
<keyword evidence="1" id="KW-0732">Signal</keyword>
<accession>A0A485LSI5</accession>
<organism evidence="4 5">
    <name type="scientific">Aphanomyces stellatus</name>
    <dbReference type="NCBI Taxonomy" id="120398"/>
    <lineage>
        <taxon>Eukaryota</taxon>
        <taxon>Sar</taxon>
        <taxon>Stramenopiles</taxon>
        <taxon>Oomycota</taxon>
        <taxon>Saprolegniomycetes</taxon>
        <taxon>Saprolegniales</taxon>
        <taxon>Verrucalvaceae</taxon>
        <taxon>Aphanomyces</taxon>
    </lineage>
</organism>
<protein>
    <submittedName>
        <fullName evidence="4">Aste57867_24654 protein</fullName>
    </submittedName>
</protein>
<evidence type="ECO:0000259" key="2">
    <source>
        <dbReference type="Pfam" id="PF10342"/>
    </source>
</evidence>
<dbReference type="Pfam" id="PF10342">
    <property type="entry name" value="Kre9_KNH"/>
    <property type="match status" value="1"/>
</dbReference>
<dbReference type="OrthoDB" id="73372at2759"/>
<dbReference type="Proteomes" id="UP000332933">
    <property type="component" value="Unassembled WGS sequence"/>
</dbReference>
<sequence>MAVTETMSPKLLQFDLSSKPTVAGITAPTAQSTWMRGQSASVHWDVWAIGAEKVKIYLMQKSSRAYTKMEDCTDNTGCFDYRKVPWGLVMNSDYFIRIVAHDDDLHFIDSDCFEISV</sequence>
<dbReference type="EMBL" id="VJMH01007434">
    <property type="protein sequence ID" value="KAF0683222.1"/>
    <property type="molecule type" value="Genomic_DNA"/>
</dbReference>
<keyword evidence="5" id="KW-1185">Reference proteome</keyword>
<name>A0A485LSI5_9STRA</name>
<reference evidence="3" key="2">
    <citation type="submission" date="2019-06" db="EMBL/GenBank/DDBJ databases">
        <title>Genomics analysis of Aphanomyces spp. identifies a new class of oomycete effector associated with host adaptation.</title>
        <authorList>
            <person name="Gaulin E."/>
        </authorList>
    </citation>
    <scope>NUCLEOTIDE SEQUENCE</scope>
    <source>
        <strain evidence="3">CBS 578.67</strain>
    </source>
</reference>
<feature type="domain" description="Yeast cell wall synthesis Kre9/Knh1-like N-terminal" evidence="2">
    <location>
        <begin position="28"/>
        <end position="103"/>
    </location>
</feature>
<evidence type="ECO:0000313" key="5">
    <source>
        <dbReference type="Proteomes" id="UP000332933"/>
    </source>
</evidence>
<dbReference type="InterPro" id="IPR018466">
    <property type="entry name" value="Kre9/Knh1-like_N"/>
</dbReference>
<proteinExistence type="predicted"/>
<reference evidence="4 5" key="1">
    <citation type="submission" date="2019-03" db="EMBL/GenBank/DDBJ databases">
        <authorList>
            <person name="Gaulin E."/>
            <person name="Dumas B."/>
        </authorList>
    </citation>
    <scope>NUCLEOTIDE SEQUENCE [LARGE SCALE GENOMIC DNA]</scope>
    <source>
        <strain evidence="4">CBS 568.67</strain>
    </source>
</reference>
<evidence type="ECO:0000256" key="1">
    <source>
        <dbReference type="ARBA" id="ARBA00022729"/>
    </source>
</evidence>
<evidence type="ECO:0000313" key="3">
    <source>
        <dbReference type="EMBL" id="KAF0683222.1"/>
    </source>
</evidence>